<accession>A0A9D3UKS4</accession>
<evidence type="ECO:0008006" key="3">
    <source>
        <dbReference type="Google" id="ProtNLM"/>
    </source>
</evidence>
<dbReference type="OrthoDB" id="10323155at2759"/>
<dbReference type="EMBL" id="JAIQCV010000011">
    <property type="protein sequence ID" value="KAH1047068.1"/>
    <property type="molecule type" value="Genomic_DNA"/>
</dbReference>
<organism evidence="1 2">
    <name type="scientific">Gossypium stocksii</name>
    <dbReference type="NCBI Taxonomy" id="47602"/>
    <lineage>
        <taxon>Eukaryota</taxon>
        <taxon>Viridiplantae</taxon>
        <taxon>Streptophyta</taxon>
        <taxon>Embryophyta</taxon>
        <taxon>Tracheophyta</taxon>
        <taxon>Spermatophyta</taxon>
        <taxon>Magnoliopsida</taxon>
        <taxon>eudicotyledons</taxon>
        <taxon>Gunneridae</taxon>
        <taxon>Pentapetalae</taxon>
        <taxon>rosids</taxon>
        <taxon>malvids</taxon>
        <taxon>Malvales</taxon>
        <taxon>Malvaceae</taxon>
        <taxon>Malvoideae</taxon>
        <taxon>Gossypium</taxon>
    </lineage>
</organism>
<protein>
    <recommendedName>
        <fullName evidence="3">RNase H type-1 domain-containing protein</fullName>
    </recommendedName>
</protein>
<dbReference type="AlphaFoldDB" id="A0A9D3UKS4"/>
<dbReference type="Proteomes" id="UP000828251">
    <property type="component" value="Unassembled WGS sequence"/>
</dbReference>
<evidence type="ECO:0000313" key="1">
    <source>
        <dbReference type="EMBL" id="KAH1047068.1"/>
    </source>
</evidence>
<sequence>MEGEWKIKHIPRSRNLVANHLAKMSLSWKSNLQVTDEAPKEILDLLQVDKDNGYFM</sequence>
<evidence type="ECO:0000313" key="2">
    <source>
        <dbReference type="Proteomes" id="UP000828251"/>
    </source>
</evidence>
<proteinExistence type="predicted"/>
<name>A0A9D3UKS4_9ROSI</name>
<reference evidence="1 2" key="1">
    <citation type="journal article" date="2021" name="Plant Biotechnol. J.">
        <title>Multi-omics assisted identification of the key and species-specific regulatory components of drought-tolerant mechanisms in Gossypium stocksii.</title>
        <authorList>
            <person name="Yu D."/>
            <person name="Ke L."/>
            <person name="Zhang D."/>
            <person name="Wu Y."/>
            <person name="Sun Y."/>
            <person name="Mei J."/>
            <person name="Sun J."/>
            <person name="Sun Y."/>
        </authorList>
    </citation>
    <scope>NUCLEOTIDE SEQUENCE [LARGE SCALE GENOMIC DNA]</scope>
    <source>
        <strain evidence="2">cv. E1</strain>
        <tissue evidence="1">Leaf</tissue>
    </source>
</reference>
<keyword evidence="2" id="KW-1185">Reference proteome</keyword>
<gene>
    <name evidence="1" type="ORF">J1N35_037852</name>
</gene>
<comment type="caution">
    <text evidence="1">The sequence shown here is derived from an EMBL/GenBank/DDBJ whole genome shotgun (WGS) entry which is preliminary data.</text>
</comment>